<evidence type="ECO:0000256" key="1">
    <source>
        <dbReference type="SAM" id="Phobius"/>
    </source>
</evidence>
<feature type="transmembrane region" description="Helical" evidence="1">
    <location>
        <begin position="186"/>
        <end position="202"/>
    </location>
</feature>
<evidence type="ECO:0008006" key="4">
    <source>
        <dbReference type="Google" id="ProtNLM"/>
    </source>
</evidence>
<keyword evidence="1" id="KW-0472">Membrane</keyword>
<feature type="transmembrane region" description="Helical" evidence="1">
    <location>
        <begin position="260"/>
        <end position="285"/>
    </location>
</feature>
<protein>
    <recommendedName>
        <fullName evidence="4">Membrane protein YkvI</fullName>
    </recommendedName>
</protein>
<dbReference type="PANTHER" id="PTHR37814:SF1">
    <property type="entry name" value="MEMBRANE PROTEIN"/>
    <property type="match status" value="1"/>
</dbReference>
<dbReference type="Proteomes" id="UP000535491">
    <property type="component" value="Unassembled WGS sequence"/>
</dbReference>
<accession>A0A7W1WQJ1</accession>
<organism evidence="2 3">
    <name type="scientific">Paenactinomyces guangxiensis</name>
    <dbReference type="NCBI Taxonomy" id="1490290"/>
    <lineage>
        <taxon>Bacteria</taxon>
        <taxon>Bacillati</taxon>
        <taxon>Bacillota</taxon>
        <taxon>Bacilli</taxon>
        <taxon>Bacillales</taxon>
        <taxon>Thermoactinomycetaceae</taxon>
        <taxon>Paenactinomyces</taxon>
    </lineage>
</organism>
<feature type="transmembrane region" description="Helical" evidence="1">
    <location>
        <begin position="86"/>
        <end position="113"/>
    </location>
</feature>
<feature type="transmembrane region" description="Helical" evidence="1">
    <location>
        <begin position="43"/>
        <end position="65"/>
    </location>
</feature>
<keyword evidence="1" id="KW-1133">Transmembrane helix</keyword>
<dbReference type="PANTHER" id="PTHR37814">
    <property type="entry name" value="CONSERVED MEMBRANE PROTEIN"/>
    <property type="match status" value="1"/>
</dbReference>
<feature type="transmembrane region" description="Helical" evidence="1">
    <location>
        <begin position="321"/>
        <end position="342"/>
    </location>
</feature>
<dbReference type="EMBL" id="JACEIQ010000005">
    <property type="protein sequence ID" value="MBA4494098.1"/>
    <property type="molecule type" value="Genomic_DNA"/>
</dbReference>
<name>A0A7W1WQJ1_9BACL</name>
<dbReference type="AlphaFoldDB" id="A0A7W1WQJ1"/>
<feature type="transmembrane region" description="Helical" evidence="1">
    <location>
        <begin position="214"/>
        <end position="234"/>
    </location>
</feature>
<reference evidence="2 3" key="1">
    <citation type="submission" date="2020-07" db="EMBL/GenBank/DDBJ databases">
        <authorList>
            <person name="Feng H."/>
        </authorList>
    </citation>
    <scope>NUCLEOTIDE SEQUENCE [LARGE SCALE GENOMIC DNA]</scope>
    <source>
        <strain evidence="3">s-10</strain>
    </source>
</reference>
<feature type="transmembrane region" description="Helical" evidence="1">
    <location>
        <begin position="119"/>
        <end position="138"/>
    </location>
</feature>
<proteinExistence type="predicted"/>
<evidence type="ECO:0000313" key="2">
    <source>
        <dbReference type="EMBL" id="MBA4494098.1"/>
    </source>
</evidence>
<keyword evidence="3" id="KW-1185">Reference proteome</keyword>
<dbReference type="InterPro" id="IPR038728">
    <property type="entry name" value="YkvI-like"/>
</dbReference>
<feature type="transmembrane region" description="Helical" evidence="1">
    <location>
        <begin position="297"/>
        <end position="315"/>
    </location>
</feature>
<keyword evidence="1" id="KW-0812">Transmembrane</keyword>
<sequence length="352" mass="39882">MRFSLWQSFKIGMTIVGTTIGAGFASGREIWEFFGSYGETSHYNIILSMCVFFFATIILLTISWQKKTNHYSEVLEQIMGPYLTRLFDWIVLFFLLSTTVVMIAGSGAAFVQWKGDDSFILGCIIMMIAVFVVLLFDLKGLMSMNILIIPLLIIILLIVCVWFLQVHPGDYDMARTNSHLPAWPSAISYAAFNIISLLAVLSTMGSQIQHHLEIWLAAAFSMVCLGGIAILYNYSLLKIEHLMSQYEIPLFALVEDYSPFWVSLITCVLWFAIYTTAISNVYGLVFRLNSLVSWPRWMIGLISLLVLAPLSQFGFTNLVQFLYPLYGVINLFILASILLYPFSQSHHSTQKK</sequence>
<feature type="transmembrane region" description="Helical" evidence="1">
    <location>
        <begin position="145"/>
        <end position="166"/>
    </location>
</feature>
<comment type="caution">
    <text evidence="2">The sequence shown here is derived from an EMBL/GenBank/DDBJ whole genome shotgun (WGS) entry which is preliminary data.</text>
</comment>
<gene>
    <name evidence="2" type="ORF">H1191_07245</name>
</gene>
<evidence type="ECO:0000313" key="3">
    <source>
        <dbReference type="Proteomes" id="UP000535491"/>
    </source>
</evidence>
<dbReference type="RefSeq" id="WP_181751338.1">
    <property type="nucleotide sequence ID" value="NZ_JACEIQ010000005.1"/>
</dbReference>